<evidence type="ECO:0000313" key="4">
    <source>
        <dbReference type="Proteomes" id="UP000620104"/>
    </source>
</evidence>
<comment type="caution">
    <text evidence="3">The sequence shown here is derived from an EMBL/GenBank/DDBJ whole genome shotgun (WGS) entry which is preliminary data.</text>
</comment>
<feature type="region of interest" description="Disordered" evidence="2">
    <location>
        <begin position="1"/>
        <end position="136"/>
    </location>
</feature>
<feature type="compositionally biased region" description="Basic and acidic residues" evidence="2">
    <location>
        <begin position="251"/>
        <end position="272"/>
    </location>
</feature>
<keyword evidence="4" id="KW-1185">Reference proteome</keyword>
<dbReference type="EMBL" id="BLZA01000009">
    <property type="protein sequence ID" value="GHJ84655.1"/>
    <property type="molecule type" value="Genomic_DNA"/>
</dbReference>
<dbReference type="GO" id="GO:0005634">
    <property type="term" value="C:nucleus"/>
    <property type="evidence" value="ECO:0007669"/>
    <property type="project" value="TreeGrafter"/>
</dbReference>
<dbReference type="Pfam" id="PF10253">
    <property type="entry name" value="PRCC"/>
    <property type="match status" value="1"/>
</dbReference>
<reference evidence="3" key="1">
    <citation type="submission" date="2020-07" db="EMBL/GenBank/DDBJ databases">
        <title>Draft Genome Sequence of a Deep-Sea Yeast, Naganishia (Cryptococcus) liquefaciens strain N6.</title>
        <authorList>
            <person name="Han Y.W."/>
            <person name="Kajitani R."/>
            <person name="Morimoto H."/>
            <person name="Parhat M."/>
            <person name="Tsubouchi H."/>
            <person name="Bakenova O."/>
            <person name="Ogata M."/>
            <person name="Argunhan B."/>
            <person name="Aoki R."/>
            <person name="Kajiwara S."/>
            <person name="Itoh T."/>
            <person name="Iwasaki H."/>
        </authorList>
    </citation>
    <scope>NUCLEOTIDE SEQUENCE</scope>
    <source>
        <strain evidence="3">N6</strain>
    </source>
</reference>
<organism evidence="3 4">
    <name type="scientific">Naganishia liquefaciens</name>
    <dbReference type="NCBI Taxonomy" id="104408"/>
    <lineage>
        <taxon>Eukaryota</taxon>
        <taxon>Fungi</taxon>
        <taxon>Dikarya</taxon>
        <taxon>Basidiomycota</taxon>
        <taxon>Agaricomycotina</taxon>
        <taxon>Tremellomycetes</taxon>
        <taxon>Filobasidiales</taxon>
        <taxon>Filobasidiaceae</taxon>
        <taxon>Naganishia</taxon>
    </lineage>
</organism>
<feature type="compositionally biased region" description="Basic and acidic residues" evidence="2">
    <location>
        <begin position="74"/>
        <end position="94"/>
    </location>
</feature>
<feature type="compositionally biased region" description="Low complexity" evidence="2">
    <location>
        <begin position="17"/>
        <end position="26"/>
    </location>
</feature>
<evidence type="ECO:0008006" key="5">
    <source>
        <dbReference type="Google" id="ProtNLM"/>
    </source>
</evidence>
<keyword evidence="1" id="KW-0175">Coiled coil</keyword>
<dbReference type="AlphaFoldDB" id="A0A8H3YCS8"/>
<evidence type="ECO:0000256" key="2">
    <source>
        <dbReference type="SAM" id="MobiDB-lite"/>
    </source>
</evidence>
<protein>
    <recommendedName>
        <fullName evidence="5">Mitotic checkpoint regulator, MAD2B-interacting-domain-containing protein</fullName>
    </recommendedName>
</protein>
<dbReference type="OrthoDB" id="2555634at2759"/>
<proteinExistence type="predicted"/>
<accession>A0A8H3YCS8</accession>
<feature type="coiled-coil region" evidence="1">
    <location>
        <begin position="299"/>
        <end position="326"/>
    </location>
</feature>
<sequence>MGLALDYGSEEEEEEQVVPPVLDLAPAPAPIASTSSLGLPPPKKKKRALKIGFDNPLLSAPTFGAPSADDEEERSIKRQRVEDAGEAEKVQDRKGKGKSTLLDMLPPPKRTAPVATSTTVNTSQTALKDEDDTPLVPRKLAKQAGKIPTEPASLDLFGLASTPDPASSISLPKSSSPLQTISSAPAIQEYIPPPPSLEDPYPGYYQHPVTQAWHAYPEEVYKAFIASTAVPSAADQGAVGRGWEGVEGAEGAEHVDVRTRMENERREREKLKKVTAPHRSAQEATYKDIGRTLGRAGQKHQLSALLKDAQANRVALEERFARDKRTKKESGTKYGF</sequence>
<dbReference type="PANTHER" id="PTHR13621:SF2">
    <property type="entry name" value="PROLINE-RICH PROTEIN PRCC"/>
    <property type="match status" value="1"/>
</dbReference>
<dbReference type="Proteomes" id="UP000620104">
    <property type="component" value="Unassembled WGS sequence"/>
</dbReference>
<evidence type="ECO:0000256" key="1">
    <source>
        <dbReference type="SAM" id="Coils"/>
    </source>
</evidence>
<feature type="region of interest" description="Disordered" evidence="2">
    <location>
        <begin position="250"/>
        <end position="281"/>
    </location>
</feature>
<name>A0A8H3YCS8_9TREE</name>
<evidence type="ECO:0000313" key="3">
    <source>
        <dbReference type="EMBL" id="GHJ84655.1"/>
    </source>
</evidence>
<feature type="compositionally biased region" description="Polar residues" evidence="2">
    <location>
        <begin position="114"/>
        <end position="126"/>
    </location>
</feature>
<dbReference type="PANTHER" id="PTHR13621">
    <property type="entry name" value="PROLINE-RICH PROTEIN PRCC"/>
    <property type="match status" value="1"/>
</dbReference>
<gene>
    <name evidence="3" type="ORF">NliqN6_1057</name>
</gene>
<dbReference type="InterPro" id="IPR018800">
    <property type="entry name" value="PRCC"/>
</dbReference>